<dbReference type="AlphaFoldDB" id="A0AAE1MQA8"/>
<organism evidence="2 3">
    <name type="scientific">Acacia crassicarpa</name>
    <name type="common">northern wattle</name>
    <dbReference type="NCBI Taxonomy" id="499986"/>
    <lineage>
        <taxon>Eukaryota</taxon>
        <taxon>Viridiplantae</taxon>
        <taxon>Streptophyta</taxon>
        <taxon>Embryophyta</taxon>
        <taxon>Tracheophyta</taxon>
        <taxon>Spermatophyta</taxon>
        <taxon>Magnoliopsida</taxon>
        <taxon>eudicotyledons</taxon>
        <taxon>Gunneridae</taxon>
        <taxon>Pentapetalae</taxon>
        <taxon>rosids</taxon>
        <taxon>fabids</taxon>
        <taxon>Fabales</taxon>
        <taxon>Fabaceae</taxon>
        <taxon>Caesalpinioideae</taxon>
        <taxon>mimosoid clade</taxon>
        <taxon>Acacieae</taxon>
        <taxon>Acacia</taxon>
    </lineage>
</organism>
<comment type="caution">
    <text evidence="2">The sequence shown here is derived from an EMBL/GenBank/DDBJ whole genome shotgun (WGS) entry which is preliminary data.</text>
</comment>
<evidence type="ECO:0000256" key="1">
    <source>
        <dbReference type="SAM" id="MobiDB-lite"/>
    </source>
</evidence>
<evidence type="ECO:0000313" key="2">
    <source>
        <dbReference type="EMBL" id="KAK4276442.1"/>
    </source>
</evidence>
<dbReference type="EMBL" id="JAWXYG010000003">
    <property type="protein sequence ID" value="KAK4276442.1"/>
    <property type="molecule type" value="Genomic_DNA"/>
</dbReference>
<name>A0AAE1MQA8_9FABA</name>
<sequence>MCLPEGEGDNQTSMALEAVVFPQEHSFGYGASKDLYPLWPFHDDFNLPKHQDHLNFLHSQTEPYGFGDWCSSVLPQSSELVHVQNHHAASDTSNNPTPSSEASHSRPKRRRARTRKNTLEIENQRMTQN</sequence>
<feature type="compositionally biased region" description="Polar residues" evidence="1">
    <location>
        <begin position="90"/>
        <end position="102"/>
    </location>
</feature>
<gene>
    <name evidence="2" type="ORF">QN277_014594</name>
</gene>
<feature type="region of interest" description="Disordered" evidence="1">
    <location>
        <begin position="81"/>
        <end position="129"/>
    </location>
</feature>
<accession>A0AAE1MQA8</accession>
<evidence type="ECO:0000313" key="3">
    <source>
        <dbReference type="Proteomes" id="UP001293593"/>
    </source>
</evidence>
<keyword evidence="3" id="KW-1185">Reference proteome</keyword>
<feature type="compositionally biased region" description="Basic residues" evidence="1">
    <location>
        <begin position="105"/>
        <end position="116"/>
    </location>
</feature>
<protein>
    <submittedName>
        <fullName evidence="2">Uncharacterized protein</fullName>
    </submittedName>
</protein>
<proteinExistence type="predicted"/>
<reference evidence="2" key="1">
    <citation type="submission" date="2023-10" db="EMBL/GenBank/DDBJ databases">
        <title>Chromosome-level genome of the transformable northern wattle, Acacia crassicarpa.</title>
        <authorList>
            <person name="Massaro I."/>
            <person name="Sinha N.R."/>
            <person name="Poethig S."/>
            <person name="Leichty A.R."/>
        </authorList>
    </citation>
    <scope>NUCLEOTIDE SEQUENCE</scope>
    <source>
        <strain evidence="2">Acra3RX</strain>
        <tissue evidence="2">Leaf</tissue>
    </source>
</reference>
<dbReference type="Proteomes" id="UP001293593">
    <property type="component" value="Unassembled WGS sequence"/>
</dbReference>